<dbReference type="GO" id="GO:0008270">
    <property type="term" value="F:zinc ion binding"/>
    <property type="evidence" value="ECO:0007669"/>
    <property type="project" value="UniProtKB-KW"/>
</dbReference>
<sequence length="883" mass="100960">MLPMQNVVQTPTDKTTSDKKVHTPPSVEQNGRRPKLLKNLSGKVFRRTSLNSQRNTTLDSTELFNKIGNSMSMKRSTPKPLDLSEPLTPPPSVRGKGEKQRRQPLQQTPYQWHQWDISRCSTPCSLGPIKTVKVDSSTHLFSPPNIKSSKTGGVKPTNLRNSLRSASTSSSTGSRPIVWTETMEDPYLEEDSPTYLYNVSKNISSISSSAGRRRFVSELCSMCAESMNSVFPGETIVQMTCSHVSHYECYLAMYESHYREGKWPQCRTCHEVSKPVDEHVIHKMTSKLLTRMESTSSVIEQHLMNTRLPSSAGNTMFDFTPRDQLITSADISSDGFKTPLQIPRISTNYENDDTELSYESLFEDRIPVSASKITDVVLNEDQGRQNKNTNNGDDDDKQNLKIEINFLENSHYSIDAQILKNEHNKHCCNTNSELNQDVFQAKKILMLQVESFVKREVDPKDQFGSLSIFDQINYSTDGEHWNHNTLVCFFEKYLILFDLFEMKTIGKIPTNQVCLISRLSETTLIIDLKNRTLPEIYFAFPSHLTNHKSISEKWRYYLMQPEKKPELEFMSDTAWEIFPEDVVSTLKGIFGTDKQLTCNQCAKPWENDSHEVPLQLIVCLSLNRGRREDVVQSKQKLVSVLHNLLESLNNKDLLGIVTVGRNGNGECGEFGSFVGTVSKNWSGWREYINELETVNEPCFRTPLKEFNKVWETCYRLVSTTSSLSDNEDQTEFSKQIVLMTDDAGIQRQGGKNKFEEIIKKSYGFDVTRIQPPSASRISQGENISLIVSNLHQKRFKNLEVTLQGNMIFKFGNMAPGEKKTLFYCEQKKDSVRLFDHENNTSRIRIPYDARWFNLRTLTEEGIHRLAMCNNINRSIQNTHSRGS</sequence>
<accession>A0A4C2E0R4</accession>
<evidence type="ECO:0000313" key="5">
    <source>
        <dbReference type="Proteomes" id="UP000301737"/>
    </source>
</evidence>
<dbReference type="SUPFAM" id="SSF57850">
    <property type="entry name" value="RING/U-box"/>
    <property type="match status" value="1"/>
</dbReference>
<feature type="region of interest" description="Disordered" evidence="2">
    <location>
        <begin position="143"/>
        <end position="174"/>
    </location>
</feature>
<feature type="region of interest" description="Disordered" evidence="2">
    <location>
        <begin position="69"/>
        <end position="109"/>
    </location>
</feature>
<evidence type="ECO:0000313" key="4">
    <source>
        <dbReference type="EMBL" id="GCE97036.1"/>
    </source>
</evidence>
<dbReference type="PROSITE" id="PS50089">
    <property type="entry name" value="ZF_RING_2"/>
    <property type="match status" value="1"/>
</dbReference>
<comment type="caution">
    <text evidence="4">The sequence shown here is derived from an EMBL/GenBank/DDBJ whole genome shotgun (WGS) entry which is preliminary data.</text>
</comment>
<keyword evidence="1" id="KW-0479">Metal-binding</keyword>
<keyword evidence="5" id="KW-1185">Reference proteome</keyword>
<reference evidence="4 5" key="1">
    <citation type="submission" date="2019-01" db="EMBL/GenBank/DDBJ databases">
        <title>Draft Genome Sequencing of Zygosaccharomyces mellis Ca-7.</title>
        <authorList>
            <person name="Shiwa Y."/>
            <person name="Kanesaki Y."/>
            <person name="Ishige T."/>
            <person name="Mura K."/>
            <person name="Hori T."/>
            <person name="Tamura T."/>
        </authorList>
    </citation>
    <scope>NUCLEOTIDE SEQUENCE [LARGE SCALE GENOMIC DNA]</scope>
    <source>
        <strain evidence="4 5">Ca-7</strain>
    </source>
</reference>
<evidence type="ECO:0000256" key="1">
    <source>
        <dbReference type="PROSITE-ProRule" id="PRU00175"/>
    </source>
</evidence>
<feature type="compositionally biased region" description="Low complexity" evidence="2">
    <location>
        <begin position="158"/>
        <end position="174"/>
    </location>
</feature>
<evidence type="ECO:0000259" key="3">
    <source>
        <dbReference type="PROSITE" id="PS50089"/>
    </source>
</evidence>
<name>A0A4C2E0R4_9SACH</name>
<feature type="domain" description="RING-type" evidence="3">
    <location>
        <begin position="220"/>
        <end position="270"/>
    </location>
</feature>
<gene>
    <name evidence="4" type="ORF">ZYGM_002295</name>
</gene>
<feature type="compositionally biased region" description="Polar residues" evidence="2">
    <location>
        <begin position="1"/>
        <end position="14"/>
    </location>
</feature>
<evidence type="ECO:0000256" key="2">
    <source>
        <dbReference type="SAM" id="MobiDB-lite"/>
    </source>
</evidence>
<dbReference type="Proteomes" id="UP000301737">
    <property type="component" value="Unassembled WGS sequence"/>
</dbReference>
<dbReference type="EMBL" id="BIMX01000001">
    <property type="protein sequence ID" value="GCE97036.1"/>
    <property type="molecule type" value="Genomic_DNA"/>
</dbReference>
<keyword evidence="1" id="KW-0862">Zinc</keyword>
<dbReference type="AlphaFoldDB" id="A0A4C2E0R4"/>
<protein>
    <recommendedName>
        <fullName evidence="3">RING-type domain-containing protein</fullName>
    </recommendedName>
</protein>
<proteinExistence type="predicted"/>
<feature type="region of interest" description="Disordered" evidence="2">
    <location>
        <begin position="1"/>
        <end position="40"/>
    </location>
</feature>
<dbReference type="InterPro" id="IPR001841">
    <property type="entry name" value="Znf_RING"/>
</dbReference>
<organism evidence="4 5">
    <name type="scientific">Zygosaccharomyces mellis</name>
    <dbReference type="NCBI Taxonomy" id="42258"/>
    <lineage>
        <taxon>Eukaryota</taxon>
        <taxon>Fungi</taxon>
        <taxon>Dikarya</taxon>
        <taxon>Ascomycota</taxon>
        <taxon>Saccharomycotina</taxon>
        <taxon>Saccharomycetes</taxon>
        <taxon>Saccharomycetales</taxon>
        <taxon>Saccharomycetaceae</taxon>
        <taxon>Zygosaccharomyces</taxon>
    </lineage>
</organism>
<dbReference type="OrthoDB" id="299997at2759"/>
<dbReference type="Gene3D" id="3.30.40.10">
    <property type="entry name" value="Zinc/RING finger domain, C3HC4 (zinc finger)"/>
    <property type="match status" value="1"/>
</dbReference>
<keyword evidence="1" id="KW-0863">Zinc-finger</keyword>
<dbReference type="InterPro" id="IPR013083">
    <property type="entry name" value="Znf_RING/FYVE/PHD"/>
</dbReference>